<protein>
    <submittedName>
        <fullName evidence="1">Uncharacterized protein</fullName>
    </submittedName>
</protein>
<evidence type="ECO:0000313" key="1">
    <source>
        <dbReference type="EMBL" id="MPC80988.1"/>
    </source>
</evidence>
<dbReference type="AlphaFoldDB" id="A0A5B7IJI7"/>
<organism evidence="1 2">
    <name type="scientific">Portunus trituberculatus</name>
    <name type="common">Swimming crab</name>
    <name type="synonym">Neptunus trituberculatus</name>
    <dbReference type="NCBI Taxonomy" id="210409"/>
    <lineage>
        <taxon>Eukaryota</taxon>
        <taxon>Metazoa</taxon>
        <taxon>Ecdysozoa</taxon>
        <taxon>Arthropoda</taxon>
        <taxon>Crustacea</taxon>
        <taxon>Multicrustacea</taxon>
        <taxon>Malacostraca</taxon>
        <taxon>Eumalacostraca</taxon>
        <taxon>Eucarida</taxon>
        <taxon>Decapoda</taxon>
        <taxon>Pleocyemata</taxon>
        <taxon>Brachyura</taxon>
        <taxon>Eubrachyura</taxon>
        <taxon>Portunoidea</taxon>
        <taxon>Portunidae</taxon>
        <taxon>Portuninae</taxon>
        <taxon>Portunus</taxon>
    </lineage>
</organism>
<name>A0A5B7IJI7_PORTR</name>
<comment type="caution">
    <text evidence="1">The sequence shown here is derived from an EMBL/GenBank/DDBJ whole genome shotgun (WGS) entry which is preliminary data.</text>
</comment>
<reference evidence="1 2" key="1">
    <citation type="submission" date="2019-05" db="EMBL/GenBank/DDBJ databases">
        <title>Another draft genome of Portunus trituberculatus and its Hox gene families provides insights of decapod evolution.</title>
        <authorList>
            <person name="Jeong J.-H."/>
            <person name="Song I."/>
            <person name="Kim S."/>
            <person name="Choi T."/>
            <person name="Kim D."/>
            <person name="Ryu S."/>
            <person name="Kim W."/>
        </authorList>
    </citation>
    <scope>NUCLEOTIDE SEQUENCE [LARGE SCALE GENOMIC DNA]</scope>
    <source>
        <tissue evidence="1">Muscle</tissue>
    </source>
</reference>
<sequence>MWVPSVVVRAGRPGHR</sequence>
<proteinExistence type="predicted"/>
<gene>
    <name evidence="1" type="ORF">E2C01_075588</name>
</gene>
<keyword evidence="2" id="KW-1185">Reference proteome</keyword>
<dbReference type="EMBL" id="VSRR010055615">
    <property type="protein sequence ID" value="MPC80988.1"/>
    <property type="molecule type" value="Genomic_DNA"/>
</dbReference>
<evidence type="ECO:0000313" key="2">
    <source>
        <dbReference type="Proteomes" id="UP000324222"/>
    </source>
</evidence>
<dbReference type="Proteomes" id="UP000324222">
    <property type="component" value="Unassembled WGS sequence"/>
</dbReference>
<accession>A0A5B7IJI7</accession>